<dbReference type="GO" id="GO:0015666">
    <property type="term" value="F:restriction endodeoxyribonuclease activity"/>
    <property type="evidence" value="ECO:0007669"/>
    <property type="project" value="TreeGrafter"/>
</dbReference>
<evidence type="ECO:0000313" key="3">
    <source>
        <dbReference type="Proteomes" id="UP000625033"/>
    </source>
</evidence>
<dbReference type="GO" id="GO:0003677">
    <property type="term" value="F:DNA binding"/>
    <property type="evidence" value="ECO:0007669"/>
    <property type="project" value="InterPro"/>
</dbReference>
<sequence length="212" mass="22917">MQSQGQAHQLFKQYWDDASASTGAAPAFADPVTAADNGAESSTPEELIAYGVQRVNDEIAVQLLERLRGATPDFFEEVVVKVLLAMGYGGAEERGQRIGGTGDGGVDGLIDQDPLGLDRLYVQAKRYGDGNTVGREAIQAFTGALHGFGATKGVFITTSTFTKNARDFASSIPTRIILIDGQRLVSLMIKYRVGVETEQVYEVVKIDEDFFE</sequence>
<dbReference type="InterPro" id="IPR011335">
    <property type="entry name" value="Restrct_endonuc-II-like"/>
</dbReference>
<organism evidence="2 3">
    <name type="scientific">Zhihengliuella flava</name>
    <dbReference type="NCBI Taxonomy" id="1285193"/>
    <lineage>
        <taxon>Bacteria</taxon>
        <taxon>Bacillati</taxon>
        <taxon>Actinomycetota</taxon>
        <taxon>Actinomycetes</taxon>
        <taxon>Micrococcales</taxon>
        <taxon>Micrococcaceae</taxon>
        <taxon>Zhihengliuella</taxon>
    </lineage>
</organism>
<keyword evidence="2" id="KW-0255">Endonuclease</keyword>
<dbReference type="InterPro" id="IPR007560">
    <property type="entry name" value="Restrct_endonuc_IV_Mrr"/>
</dbReference>
<dbReference type="Proteomes" id="UP000625033">
    <property type="component" value="Unassembled WGS sequence"/>
</dbReference>
<dbReference type="Gene3D" id="3.40.1350.10">
    <property type="match status" value="1"/>
</dbReference>
<dbReference type="Pfam" id="PF04471">
    <property type="entry name" value="Mrr_cat"/>
    <property type="match status" value="1"/>
</dbReference>
<keyword evidence="2" id="KW-0540">Nuclease</keyword>
<protein>
    <submittedName>
        <fullName evidence="2">Restriction endonuclease Mrr</fullName>
    </submittedName>
</protein>
<feature type="domain" description="Restriction endonuclease type IV Mrr" evidence="1">
    <location>
        <begin position="69"/>
        <end position="188"/>
    </location>
</feature>
<comment type="caution">
    <text evidence="2">The sequence shown here is derived from an EMBL/GenBank/DDBJ whole genome shotgun (WGS) entry which is preliminary data.</text>
</comment>
<evidence type="ECO:0000259" key="1">
    <source>
        <dbReference type="Pfam" id="PF04471"/>
    </source>
</evidence>
<dbReference type="EMBL" id="JADOTZ010000001">
    <property type="protein sequence ID" value="MBG6083819.1"/>
    <property type="molecule type" value="Genomic_DNA"/>
</dbReference>
<dbReference type="SUPFAM" id="SSF52980">
    <property type="entry name" value="Restriction endonuclease-like"/>
    <property type="match status" value="1"/>
</dbReference>
<dbReference type="PANTHER" id="PTHR30015:SF7">
    <property type="entry name" value="TYPE IV METHYL-DIRECTED RESTRICTION ENZYME ECOKMRR"/>
    <property type="match status" value="1"/>
</dbReference>
<keyword evidence="3" id="KW-1185">Reference proteome</keyword>
<dbReference type="InterPro" id="IPR052906">
    <property type="entry name" value="Type_IV_Methyl-Rstrct_Enzyme"/>
</dbReference>
<evidence type="ECO:0000313" key="2">
    <source>
        <dbReference type="EMBL" id="MBG6083819.1"/>
    </source>
</evidence>
<name>A0A931D3P0_9MICC</name>
<reference evidence="2" key="1">
    <citation type="submission" date="2020-11" db="EMBL/GenBank/DDBJ databases">
        <title>Sequencing the genomes of 1000 actinobacteria strains.</title>
        <authorList>
            <person name="Klenk H.-P."/>
        </authorList>
    </citation>
    <scope>NUCLEOTIDE SEQUENCE</scope>
    <source>
        <strain evidence="2">DSM 26152</strain>
    </source>
</reference>
<proteinExistence type="predicted"/>
<dbReference type="PANTHER" id="PTHR30015">
    <property type="entry name" value="MRR RESTRICTION SYSTEM PROTEIN"/>
    <property type="match status" value="1"/>
</dbReference>
<gene>
    <name evidence="2" type="ORF">IW252_000586</name>
</gene>
<keyword evidence="2" id="KW-0378">Hydrolase</keyword>
<dbReference type="AlphaFoldDB" id="A0A931D3P0"/>
<dbReference type="RefSeq" id="WP_231366161.1">
    <property type="nucleotide sequence ID" value="NZ_JADOTZ010000001.1"/>
</dbReference>
<accession>A0A931D3P0</accession>
<dbReference type="GO" id="GO:0009307">
    <property type="term" value="P:DNA restriction-modification system"/>
    <property type="evidence" value="ECO:0007669"/>
    <property type="project" value="InterPro"/>
</dbReference>
<dbReference type="InterPro" id="IPR011856">
    <property type="entry name" value="tRNA_endonuc-like_dom_sf"/>
</dbReference>